<keyword evidence="2 4" id="KW-0808">Transferase</keyword>
<comment type="caution">
    <text evidence="5">The sequence shown here is derived from an EMBL/GenBank/DDBJ whole genome shotgun (WGS) entry which is preliminary data.</text>
</comment>
<dbReference type="PIRSF" id="PIRSF006078">
    <property type="entry name" value="GlxK"/>
    <property type="match status" value="1"/>
</dbReference>
<proteinExistence type="inferred from homology"/>
<accession>A0A9D2JCX1</accession>
<evidence type="ECO:0000256" key="2">
    <source>
        <dbReference type="ARBA" id="ARBA00022679"/>
    </source>
</evidence>
<dbReference type="Gene3D" id="3.90.1510.10">
    <property type="entry name" value="Glycerate kinase, domain 2"/>
    <property type="match status" value="1"/>
</dbReference>
<dbReference type="AlphaFoldDB" id="A0A9D2JCX1"/>
<evidence type="ECO:0000313" key="5">
    <source>
        <dbReference type="EMBL" id="HIZ45755.1"/>
    </source>
</evidence>
<dbReference type="InterPro" id="IPR018193">
    <property type="entry name" value="Glyc_kinase_flavodox-like_fold"/>
</dbReference>
<dbReference type="SUPFAM" id="SSF110738">
    <property type="entry name" value="Glycerate kinase I"/>
    <property type="match status" value="1"/>
</dbReference>
<sequence length="383" mass="38498">MDRCVVISDSFKGSLGSREICAIARECFAEALPSWEVDCVPVADGGEGTVDCFLEAMPGERVSALVQGPFGEPVAGSYALFETPDGLTAVVEMAAAAGLPLAEAAGRLDPCRASTYGVGQLMADALSRGARRLVVGLGGSATNDGGCGCAAALGARFLNGRGEQFVPTGGTLDQIASIDVTPARELLDGARVTGMCDITAPLFGPQGAACVYAPQKGADAATVELLDGQLRALGAAIERSLGASVANVPGAGAAGGMGAGLVAFLGAELRPGIEAVLDLVRFGERARDASLVVTGEGRLDAQTLQGKVVAGIARRAAALGVPVVALAGSVEPGAEVLLGQGLTAALSVCRGPMTLEASCERAGELYRTTLMNVLRLVAALARS</sequence>
<dbReference type="Pfam" id="PF02595">
    <property type="entry name" value="Gly_kinase"/>
    <property type="match status" value="1"/>
</dbReference>
<dbReference type="EMBL" id="DXBM01000019">
    <property type="protein sequence ID" value="HIZ45755.1"/>
    <property type="molecule type" value="Genomic_DNA"/>
</dbReference>
<keyword evidence="3 4" id="KW-0418">Kinase</keyword>
<dbReference type="GO" id="GO:0031388">
    <property type="term" value="P:organic acid phosphorylation"/>
    <property type="evidence" value="ECO:0007669"/>
    <property type="project" value="UniProtKB-UniRule"/>
</dbReference>
<evidence type="ECO:0000256" key="1">
    <source>
        <dbReference type="ARBA" id="ARBA00006284"/>
    </source>
</evidence>
<dbReference type="PANTHER" id="PTHR21599:SF0">
    <property type="entry name" value="GLYCERATE KINASE"/>
    <property type="match status" value="1"/>
</dbReference>
<protein>
    <submittedName>
        <fullName evidence="5">Glycerate kinase</fullName>
    </submittedName>
</protein>
<evidence type="ECO:0000256" key="3">
    <source>
        <dbReference type="ARBA" id="ARBA00022777"/>
    </source>
</evidence>
<dbReference type="InterPro" id="IPR004381">
    <property type="entry name" value="Glycerate_kinase"/>
</dbReference>
<gene>
    <name evidence="5" type="ORF">IAA19_01885</name>
</gene>
<dbReference type="Gene3D" id="3.40.50.10350">
    <property type="entry name" value="Glycerate kinase, domain 1"/>
    <property type="match status" value="1"/>
</dbReference>
<dbReference type="NCBIfam" id="TIGR00045">
    <property type="entry name" value="glycerate kinase"/>
    <property type="match status" value="1"/>
</dbReference>
<organism evidence="5 6">
    <name type="scientific">Candidatus Olsenella pullistercoris</name>
    <dbReference type="NCBI Taxonomy" id="2838712"/>
    <lineage>
        <taxon>Bacteria</taxon>
        <taxon>Bacillati</taxon>
        <taxon>Actinomycetota</taxon>
        <taxon>Coriobacteriia</taxon>
        <taxon>Coriobacteriales</taxon>
        <taxon>Atopobiaceae</taxon>
        <taxon>Olsenella</taxon>
    </lineage>
</organism>
<dbReference type="InterPro" id="IPR036129">
    <property type="entry name" value="Glycerate_kinase_sf"/>
</dbReference>
<comment type="similarity">
    <text evidence="1 4">Belongs to the glycerate kinase type-1 family.</text>
</comment>
<reference evidence="5" key="1">
    <citation type="journal article" date="2021" name="PeerJ">
        <title>Extensive microbial diversity within the chicken gut microbiome revealed by metagenomics and culture.</title>
        <authorList>
            <person name="Gilroy R."/>
            <person name="Ravi A."/>
            <person name="Getino M."/>
            <person name="Pursley I."/>
            <person name="Horton D.L."/>
            <person name="Alikhan N.F."/>
            <person name="Baker D."/>
            <person name="Gharbi K."/>
            <person name="Hall N."/>
            <person name="Watson M."/>
            <person name="Adriaenssens E.M."/>
            <person name="Foster-Nyarko E."/>
            <person name="Jarju S."/>
            <person name="Secka A."/>
            <person name="Antonio M."/>
            <person name="Oren A."/>
            <person name="Chaudhuri R.R."/>
            <person name="La Ragione R."/>
            <person name="Hildebrand F."/>
            <person name="Pallen M.J."/>
        </authorList>
    </citation>
    <scope>NUCLEOTIDE SEQUENCE</scope>
    <source>
        <strain evidence="5">ChiHjej12B11-14209</strain>
    </source>
</reference>
<evidence type="ECO:0000256" key="4">
    <source>
        <dbReference type="PIRNR" id="PIRNR006078"/>
    </source>
</evidence>
<name>A0A9D2JCX1_9ACTN</name>
<dbReference type="PANTHER" id="PTHR21599">
    <property type="entry name" value="GLYCERATE KINASE"/>
    <property type="match status" value="1"/>
</dbReference>
<evidence type="ECO:0000313" key="6">
    <source>
        <dbReference type="Proteomes" id="UP000824062"/>
    </source>
</evidence>
<dbReference type="Proteomes" id="UP000824062">
    <property type="component" value="Unassembled WGS sequence"/>
</dbReference>
<reference evidence="5" key="2">
    <citation type="submission" date="2021-04" db="EMBL/GenBank/DDBJ databases">
        <authorList>
            <person name="Gilroy R."/>
        </authorList>
    </citation>
    <scope>NUCLEOTIDE SEQUENCE</scope>
    <source>
        <strain evidence="5">ChiHjej12B11-14209</strain>
    </source>
</reference>
<dbReference type="GO" id="GO:0008887">
    <property type="term" value="F:glycerate kinase activity"/>
    <property type="evidence" value="ECO:0007669"/>
    <property type="project" value="UniProtKB-UniRule"/>
</dbReference>
<dbReference type="InterPro" id="IPR018197">
    <property type="entry name" value="Glycerate_kinase_RE-like"/>
</dbReference>